<protein>
    <submittedName>
        <fullName evidence="1">Uncharacterized protein</fullName>
    </submittedName>
</protein>
<name>A0A6A4INB2_9AGAR</name>
<proteinExistence type="predicted"/>
<dbReference type="AlphaFoldDB" id="A0A6A4INB2"/>
<gene>
    <name evidence="1" type="ORF">BT96DRAFT_912494</name>
</gene>
<evidence type="ECO:0000313" key="2">
    <source>
        <dbReference type="Proteomes" id="UP000799118"/>
    </source>
</evidence>
<sequence length="88" mass="10184">MATKIAHDAILAAIEDTSRDKEFGDAMDESGVFERDDYDTTKLDKMFEWNYRLSALQYLYESLLPSADLGGKVLRDWEQKQDGERKQC</sequence>
<organism evidence="1 2">
    <name type="scientific">Gymnopus androsaceus JB14</name>
    <dbReference type="NCBI Taxonomy" id="1447944"/>
    <lineage>
        <taxon>Eukaryota</taxon>
        <taxon>Fungi</taxon>
        <taxon>Dikarya</taxon>
        <taxon>Basidiomycota</taxon>
        <taxon>Agaricomycotina</taxon>
        <taxon>Agaricomycetes</taxon>
        <taxon>Agaricomycetidae</taxon>
        <taxon>Agaricales</taxon>
        <taxon>Marasmiineae</taxon>
        <taxon>Omphalotaceae</taxon>
        <taxon>Gymnopus</taxon>
    </lineage>
</organism>
<reference evidence="1" key="1">
    <citation type="journal article" date="2019" name="Environ. Microbiol.">
        <title>Fungal ecological strategies reflected in gene transcription - a case study of two litter decomposers.</title>
        <authorList>
            <person name="Barbi F."/>
            <person name="Kohler A."/>
            <person name="Barry K."/>
            <person name="Baskaran P."/>
            <person name="Daum C."/>
            <person name="Fauchery L."/>
            <person name="Ihrmark K."/>
            <person name="Kuo A."/>
            <person name="LaButti K."/>
            <person name="Lipzen A."/>
            <person name="Morin E."/>
            <person name="Grigoriev I.V."/>
            <person name="Henrissat B."/>
            <person name="Lindahl B."/>
            <person name="Martin F."/>
        </authorList>
    </citation>
    <scope>NUCLEOTIDE SEQUENCE</scope>
    <source>
        <strain evidence="1">JB14</strain>
    </source>
</reference>
<dbReference type="EMBL" id="ML769385">
    <property type="protein sequence ID" value="KAE9410257.1"/>
    <property type="molecule type" value="Genomic_DNA"/>
</dbReference>
<evidence type="ECO:0000313" key="1">
    <source>
        <dbReference type="EMBL" id="KAE9410257.1"/>
    </source>
</evidence>
<dbReference type="Proteomes" id="UP000799118">
    <property type="component" value="Unassembled WGS sequence"/>
</dbReference>
<keyword evidence="2" id="KW-1185">Reference proteome</keyword>
<accession>A0A6A4INB2</accession>